<reference evidence="1" key="1">
    <citation type="submission" date="2021-06" db="EMBL/GenBank/DDBJ databases">
        <authorList>
            <person name="Szabo G."/>
        </authorList>
    </citation>
    <scope>NUCLEOTIDE SEQUENCE</scope>
    <source>
        <strain evidence="1">MYVALT</strain>
    </source>
</reference>
<proteinExistence type="predicted"/>
<gene>
    <name evidence="1" type="ORF">MYVALT_E_00390</name>
</gene>
<keyword evidence="2" id="KW-1185">Reference proteome</keyword>
<dbReference type="KEGG" id="vtr:MYVALT_E_00390"/>
<accession>A0A916JU46</accession>
<name>A0A916JU46_9BURK</name>
<dbReference type="AlphaFoldDB" id="A0A916JU46"/>
<dbReference type="PANTHER" id="PTHR34472:SF1">
    <property type="entry name" value="SULFUR CARRIER PROTEIN THIS"/>
    <property type="match status" value="1"/>
</dbReference>
<organism evidence="1 2">
    <name type="scientific">Candidatus Vallotiella hemipterorum</name>
    <dbReference type="NCBI Taxonomy" id="1177213"/>
    <lineage>
        <taxon>Bacteria</taxon>
        <taxon>Pseudomonadati</taxon>
        <taxon>Pseudomonadota</taxon>
        <taxon>Betaproteobacteria</taxon>
        <taxon>Burkholderiales</taxon>
        <taxon>Burkholderiaceae</taxon>
        <taxon>Candidatus Vallotiella</taxon>
    </lineage>
</organism>
<dbReference type="InterPro" id="IPR003749">
    <property type="entry name" value="ThiS/MoaD-like"/>
</dbReference>
<dbReference type="EMBL" id="OU343031">
    <property type="protein sequence ID" value="CAG7603372.1"/>
    <property type="molecule type" value="Genomic_DNA"/>
</dbReference>
<dbReference type="RefSeq" id="WP_216797205.1">
    <property type="nucleotide sequence ID" value="NZ_OU343031.1"/>
</dbReference>
<dbReference type="NCBIfam" id="TIGR01683">
    <property type="entry name" value="thiS"/>
    <property type="match status" value="1"/>
</dbReference>
<protein>
    <submittedName>
        <fullName evidence="1">ThiS protein</fullName>
    </submittedName>
</protein>
<sequence length="66" mass="7124">MNIQINNQPLSLPDEARLTDALVSFSATPLLYAIAINGEFVPRAQYSARALKQGDRIDIIKPVAGG</sequence>
<dbReference type="Proteomes" id="UP000693996">
    <property type="component" value="Chromosome"/>
</dbReference>
<evidence type="ECO:0000313" key="1">
    <source>
        <dbReference type="EMBL" id="CAG7603372.1"/>
    </source>
</evidence>
<dbReference type="Pfam" id="PF02597">
    <property type="entry name" value="ThiS"/>
    <property type="match status" value="1"/>
</dbReference>
<dbReference type="CDD" id="cd00565">
    <property type="entry name" value="Ubl_ThiS"/>
    <property type="match status" value="1"/>
</dbReference>
<dbReference type="InterPro" id="IPR010035">
    <property type="entry name" value="Thi_S"/>
</dbReference>
<dbReference type="PANTHER" id="PTHR34472">
    <property type="entry name" value="SULFUR CARRIER PROTEIN THIS"/>
    <property type="match status" value="1"/>
</dbReference>
<evidence type="ECO:0000313" key="2">
    <source>
        <dbReference type="Proteomes" id="UP000693996"/>
    </source>
</evidence>